<sequence length="45" mass="5017">MWLDSVMKELSCEPVKPLALRIDNKSAISLANNPISHGRSKHIDT</sequence>
<reference evidence="1 2" key="1">
    <citation type="journal article" date="2018" name="Front. Plant Sci.">
        <title>Red Clover (Trifolium pratense) and Zigzag Clover (T. medium) - A Picture of Genomic Similarities and Differences.</title>
        <authorList>
            <person name="Dluhosova J."/>
            <person name="Istvanek J."/>
            <person name="Nedelnik J."/>
            <person name="Repkova J."/>
        </authorList>
    </citation>
    <scope>NUCLEOTIDE SEQUENCE [LARGE SCALE GENOMIC DNA]</scope>
    <source>
        <strain evidence="2">cv. 10/8</strain>
        <tissue evidence="1">Leaf</tissue>
    </source>
</reference>
<proteinExistence type="predicted"/>
<keyword evidence="2" id="KW-1185">Reference proteome</keyword>
<dbReference type="Proteomes" id="UP000265520">
    <property type="component" value="Unassembled WGS sequence"/>
</dbReference>
<accession>A0A392W3Z3</accession>
<protein>
    <submittedName>
        <fullName evidence="1">Retrovirus-related Pol polyprotein from transposon TNT 1-94</fullName>
    </submittedName>
</protein>
<comment type="caution">
    <text evidence="1">The sequence shown here is derived from an EMBL/GenBank/DDBJ whole genome shotgun (WGS) entry which is preliminary data.</text>
</comment>
<organism evidence="1 2">
    <name type="scientific">Trifolium medium</name>
    <dbReference type="NCBI Taxonomy" id="97028"/>
    <lineage>
        <taxon>Eukaryota</taxon>
        <taxon>Viridiplantae</taxon>
        <taxon>Streptophyta</taxon>
        <taxon>Embryophyta</taxon>
        <taxon>Tracheophyta</taxon>
        <taxon>Spermatophyta</taxon>
        <taxon>Magnoliopsida</taxon>
        <taxon>eudicotyledons</taxon>
        <taxon>Gunneridae</taxon>
        <taxon>Pentapetalae</taxon>
        <taxon>rosids</taxon>
        <taxon>fabids</taxon>
        <taxon>Fabales</taxon>
        <taxon>Fabaceae</taxon>
        <taxon>Papilionoideae</taxon>
        <taxon>50 kb inversion clade</taxon>
        <taxon>NPAAA clade</taxon>
        <taxon>Hologalegina</taxon>
        <taxon>IRL clade</taxon>
        <taxon>Trifolieae</taxon>
        <taxon>Trifolium</taxon>
    </lineage>
</organism>
<dbReference type="AlphaFoldDB" id="A0A392W3Z3"/>
<feature type="non-terminal residue" evidence="1">
    <location>
        <position position="45"/>
    </location>
</feature>
<name>A0A392W3Z3_9FABA</name>
<evidence type="ECO:0000313" key="2">
    <source>
        <dbReference type="Proteomes" id="UP000265520"/>
    </source>
</evidence>
<evidence type="ECO:0000313" key="1">
    <source>
        <dbReference type="EMBL" id="MCI94473.1"/>
    </source>
</evidence>
<dbReference type="EMBL" id="LXQA011357006">
    <property type="protein sequence ID" value="MCI94473.1"/>
    <property type="molecule type" value="Genomic_DNA"/>
</dbReference>